<dbReference type="Pfam" id="PF20259">
    <property type="entry name" value="tRNA_Me_trans_M"/>
    <property type="match status" value="1"/>
</dbReference>
<dbReference type="GO" id="GO:0002143">
    <property type="term" value="P:tRNA wobble position uridine thiolation"/>
    <property type="evidence" value="ECO:0007669"/>
    <property type="project" value="TreeGrafter"/>
</dbReference>
<dbReference type="NCBIfam" id="TIGR00420">
    <property type="entry name" value="trmU"/>
    <property type="match status" value="1"/>
</dbReference>
<feature type="domain" description="tRNA-specific 2-thiouridylase MnmA-like central" evidence="11">
    <location>
        <begin position="227"/>
        <end position="290"/>
    </location>
</feature>
<keyword evidence="5 9" id="KW-0067">ATP-binding</keyword>
<dbReference type="GO" id="GO:0000049">
    <property type="term" value="F:tRNA binding"/>
    <property type="evidence" value="ECO:0007669"/>
    <property type="project" value="UniProtKB-KW"/>
</dbReference>
<dbReference type="GO" id="GO:0005524">
    <property type="term" value="F:ATP binding"/>
    <property type="evidence" value="ECO:0007669"/>
    <property type="project" value="UniProtKB-KW"/>
</dbReference>
<feature type="binding site" evidence="9">
    <location>
        <begin position="11"/>
        <end position="18"/>
    </location>
    <ligand>
        <name>ATP</name>
        <dbReference type="ChEBI" id="CHEBI:30616"/>
    </ligand>
</feature>
<evidence type="ECO:0000256" key="3">
    <source>
        <dbReference type="ARBA" id="ARBA00022694"/>
    </source>
</evidence>
<evidence type="ECO:0000256" key="9">
    <source>
        <dbReference type="HAMAP-Rule" id="MF_00144"/>
    </source>
</evidence>
<dbReference type="InterPro" id="IPR023382">
    <property type="entry name" value="MnmA-like_central_sf"/>
</dbReference>
<dbReference type="NCBIfam" id="NF001138">
    <property type="entry name" value="PRK00143.1"/>
    <property type="match status" value="1"/>
</dbReference>
<keyword evidence="7" id="KW-1015">Disulfide bond</keyword>
<feature type="binding site" evidence="9">
    <location>
        <position position="128"/>
    </location>
    <ligand>
        <name>ATP</name>
        <dbReference type="ChEBI" id="CHEBI:30616"/>
    </ligand>
</feature>
<dbReference type="Pfam" id="PF20258">
    <property type="entry name" value="tRNA_Me_trans_C"/>
    <property type="match status" value="1"/>
</dbReference>
<dbReference type="InterPro" id="IPR014729">
    <property type="entry name" value="Rossmann-like_a/b/a_fold"/>
</dbReference>
<dbReference type="Proteomes" id="UP000230392">
    <property type="component" value="Unassembled WGS sequence"/>
</dbReference>
<dbReference type="EMBL" id="PCRF01000007">
    <property type="protein sequence ID" value="PIP16770.1"/>
    <property type="molecule type" value="Genomic_DNA"/>
</dbReference>
<dbReference type="CDD" id="cd01998">
    <property type="entry name" value="MnmA_TRMU-like"/>
    <property type="match status" value="1"/>
</dbReference>
<evidence type="ECO:0000256" key="8">
    <source>
        <dbReference type="ARBA" id="ARBA00051542"/>
    </source>
</evidence>
<feature type="active site" description="Nucleophile" evidence="9">
    <location>
        <position position="104"/>
    </location>
</feature>
<feature type="site" description="Interaction with tRNA" evidence="9">
    <location>
        <position position="129"/>
    </location>
</feature>
<evidence type="ECO:0000256" key="2">
    <source>
        <dbReference type="ARBA" id="ARBA00022679"/>
    </source>
</evidence>
<evidence type="ECO:0000259" key="10">
    <source>
        <dbReference type="Pfam" id="PF20258"/>
    </source>
</evidence>
<keyword evidence="9" id="KW-0963">Cytoplasm</keyword>
<evidence type="ECO:0000313" key="13">
    <source>
        <dbReference type="Proteomes" id="UP000230392"/>
    </source>
</evidence>
<comment type="caution">
    <text evidence="9">Lacks conserved residue(s) required for the propagation of feature annotation.</text>
</comment>
<dbReference type="PANTHER" id="PTHR11933:SF5">
    <property type="entry name" value="MITOCHONDRIAL TRNA-SPECIFIC 2-THIOURIDYLASE 1"/>
    <property type="match status" value="1"/>
</dbReference>
<dbReference type="HAMAP" id="MF_00144">
    <property type="entry name" value="tRNA_thiouridyl_MnmA"/>
    <property type="match status" value="1"/>
</dbReference>
<keyword evidence="4 9" id="KW-0547">Nucleotide-binding</keyword>
<dbReference type="Gene3D" id="3.40.50.620">
    <property type="entry name" value="HUPs"/>
    <property type="match status" value="1"/>
</dbReference>
<dbReference type="FunFam" id="2.30.30.280:FF:000001">
    <property type="entry name" value="tRNA-specific 2-thiouridylase MnmA"/>
    <property type="match status" value="1"/>
</dbReference>
<evidence type="ECO:0000256" key="1">
    <source>
        <dbReference type="ARBA" id="ARBA00022555"/>
    </source>
</evidence>
<dbReference type="InterPro" id="IPR046885">
    <property type="entry name" value="MnmA-like_C"/>
</dbReference>
<keyword evidence="3 9" id="KW-0819">tRNA processing</keyword>
<sequence length="388" mass="43985">MSTRQKRVAVLMSGGVDSSVAACLLKEVGYEVIGFTLQLWPASKEKEVGGCCGLSAINDAKAVAKILRIPHYVLNFRKVFEKEVIDYFCQTYLSGQTPNPCVMCNRRIKFFHFSQKAREISADYIATGHYARIVKSNPPVSPFCKGGRRGIRKGVGYLLKKGTDLRRDQSYFLYNLTREQMAYTLFPLGELTKEEVRKKARSYDFPNAEKEGSQEICFIPDNDYGKFIRIRIPRAGKPGSIFNQEGKLLGKHKGIAFYTVGQREGLGISFPEPLYVIRIDPDQNCLIVGEKKEVYRKELFAIDVNWITEKPSQRITVKARIRYRNPETRATLTPSPLPLPLRERVWVRGINSCEFKVKFDKPQFAVTPGQSVVFYQGETVLGGGLIQL</sequence>
<organism evidence="12 13">
    <name type="scientific">bacterium (Candidatus Ratteibacteria) CG23_combo_of_CG06-09_8_20_14_all_48_7</name>
    <dbReference type="NCBI Taxonomy" id="2014292"/>
    <lineage>
        <taxon>Bacteria</taxon>
        <taxon>Candidatus Ratteibacteria</taxon>
    </lineage>
</organism>
<dbReference type="AlphaFoldDB" id="A0A2G9YC21"/>
<keyword evidence="6 9" id="KW-0694">RNA-binding</keyword>
<accession>A0A2G9YC21</accession>
<feature type="active site" description="Cysteine persulfide intermediate" evidence="9">
    <location>
        <position position="217"/>
    </location>
</feature>
<comment type="subcellular location">
    <subcellularLocation>
        <location evidence="9">Cytoplasm</location>
    </subcellularLocation>
</comment>
<dbReference type="PANTHER" id="PTHR11933">
    <property type="entry name" value="TRNA 5-METHYLAMINOMETHYL-2-THIOURIDYLATE -METHYLTRANSFERASE"/>
    <property type="match status" value="1"/>
</dbReference>
<dbReference type="InterPro" id="IPR004506">
    <property type="entry name" value="MnmA-like"/>
</dbReference>
<dbReference type="EC" id="2.8.1.13" evidence="9"/>
<dbReference type="Pfam" id="PF03054">
    <property type="entry name" value="tRNA_Me_trans"/>
    <property type="match status" value="1"/>
</dbReference>
<dbReference type="SUPFAM" id="SSF52402">
    <property type="entry name" value="Adenine nucleotide alpha hydrolases-like"/>
    <property type="match status" value="1"/>
</dbReference>
<comment type="caution">
    <text evidence="12">The sequence shown here is derived from an EMBL/GenBank/DDBJ whole genome shotgun (WGS) entry which is preliminary data.</text>
</comment>
<dbReference type="Gene3D" id="2.30.30.280">
    <property type="entry name" value="Adenine nucleotide alpha hydrolases-like domains"/>
    <property type="match status" value="1"/>
</dbReference>
<comment type="catalytic activity">
    <reaction evidence="8 9">
        <text>S-sulfanyl-L-cysteinyl-[protein] + uridine(34) in tRNA + AH2 + ATP = 2-thiouridine(34) in tRNA + L-cysteinyl-[protein] + A + AMP + diphosphate + H(+)</text>
        <dbReference type="Rhea" id="RHEA:47032"/>
        <dbReference type="Rhea" id="RHEA-COMP:10131"/>
        <dbReference type="Rhea" id="RHEA-COMP:11726"/>
        <dbReference type="Rhea" id="RHEA-COMP:11727"/>
        <dbReference type="Rhea" id="RHEA-COMP:11728"/>
        <dbReference type="ChEBI" id="CHEBI:13193"/>
        <dbReference type="ChEBI" id="CHEBI:15378"/>
        <dbReference type="ChEBI" id="CHEBI:17499"/>
        <dbReference type="ChEBI" id="CHEBI:29950"/>
        <dbReference type="ChEBI" id="CHEBI:30616"/>
        <dbReference type="ChEBI" id="CHEBI:33019"/>
        <dbReference type="ChEBI" id="CHEBI:61963"/>
        <dbReference type="ChEBI" id="CHEBI:65315"/>
        <dbReference type="ChEBI" id="CHEBI:87170"/>
        <dbReference type="ChEBI" id="CHEBI:456215"/>
        <dbReference type="EC" id="2.8.1.13"/>
    </reaction>
</comment>
<comment type="similarity">
    <text evidence="9">Belongs to the MnmA/TRMU family.</text>
</comment>
<evidence type="ECO:0000256" key="7">
    <source>
        <dbReference type="ARBA" id="ARBA00023157"/>
    </source>
</evidence>
<feature type="region of interest" description="Interaction with tRNA" evidence="9">
    <location>
        <begin position="322"/>
        <end position="323"/>
    </location>
</feature>
<feature type="binding site" evidence="9">
    <location>
        <position position="37"/>
    </location>
    <ligand>
        <name>ATP</name>
        <dbReference type="ChEBI" id="CHEBI:30616"/>
    </ligand>
</feature>
<keyword evidence="1 9" id="KW-0820">tRNA-binding</keyword>
<dbReference type="GO" id="GO:0103016">
    <property type="term" value="F:tRNA-uridine 2-sulfurtransferase activity"/>
    <property type="evidence" value="ECO:0007669"/>
    <property type="project" value="UniProtKB-EC"/>
</dbReference>
<evidence type="ECO:0000256" key="4">
    <source>
        <dbReference type="ARBA" id="ARBA00022741"/>
    </source>
</evidence>
<proteinExistence type="inferred from homology"/>
<keyword evidence="2 9" id="KW-0808">Transferase</keyword>
<evidence type="ECO:0000313" key="12">
    <source>
        <dbReference type="EMBL" id="PIP16770.1"/>
    </source>
</evidence>
<dbReference type="GO" id="GO:0005737">
    <property type="term" value="C:cytoplasm"/>
    <property type="evidence" value="ECO:0007669"/>
    <property type="project" value="UniProtKB-SubCell"/>
</dbReference>
<feature type="region of interest" description="Interaction with tRNA" evidence="9">
    <location>
        <begin position="167"/>
        <end position="169"/>
    </location>
</feature>
<gene>
    <name evidence="9" type="primary">mnmA</name>
    <name evidence="12" type="ORF">COX46_00155</name>
</gene>
<name>A0A2G9YC21_9BACT</name>
<reference evidence="12 13" key="1">
    <citation type="submission" date="2017-09" db="EMBL/GenBank/DDBJ databases">
        <title>Depth-based differentiation of microbial function through sediment-hosted aquifers and enrichment of novel symbionts in the deep terrestrial subsurface.</title>
        <authorList>
            <person name="Probst A.J."/>
            <person name="Ladd B."/>
            <person name="Jarett J.K."/>
            <person name="Geller-Mcgrath D.E."/>
            <person name="Sieber C.M."/>
            <person name="Emerson J.B."/>
            <person name="Anantharaman K."/>
            <person name="Thomas B.C."/>
            <person name="Malmstrom R."/>
            <person name="Stieglmeier M."/>
            <person name="Klingl A."/>
            <person name="Woyke T."/>
            <person name="Ryan C.M."/>
            <person name="Banfield J.F."/>
        </authorList>
    </citation>
    <scope>NUCLEOTIDE SEQUENCE [LARGE SCALE GENOMIC DNA]</scope>
    <source>
        <strain evidence="12">CG23_combo_of_CG06-09_8_20_14_all_48_7</strain>
    </source>
</reference>
<dbReference type="Gene3D" id="2.40.30.10">
    <property type="entry name" value="Translation factors"/>
    <property type="match status" value="1"/>
</dbReference>
<evidence type="ECO:0000259" key="11">
    <source>
        <dbReference type="Pfam" id="PF20259"/>
    </source>
</evidence>
<feature type="domain" description="tRNA-specific 2-thiouridylase MnmA-like C-terminal" evidence="10">
    <location>
        <begin position="297"/>
        <end position="386"/>
    </location>
</feature>
<dbReference type="InterPro" id="IPR046884">
    <property type="entry name" value="MnmA-like_central"/>
</dbReference>
<evidence type="ECO:0000256" key="6">
    <source>
        <dbReference type="ARBA" id="ARBA00022884"/>
    </source>
</evidence>
<feature type="site" description="Interaction with tRNA" evidence="9">
    <location>
        <position position="370"/>
    </location>
</feature>
<comment type="function">
    <text evidence="9">Catalyzes the 2-thiolation of uridine at the wobble position (U34) of tRNA, leading to the formation of s(2)U34.</text>
</comment>
<evidence type="ECO:0000256" key="5">
    <source>
        <dbReference type="ARBA" id="ARBA00022840"/>
    </source>
</evidence>
<protein>
    <recommendedName>
        <fullName evidence="9">tRNA-specific 2-thiouridylase MnmA</fullName>
        <ecNumber evidence="9">2.8.1.13</ecNumber>
    </recommendedName>
</protein>